<protein>
    <recommendedName>
        <fullName evidence="5">RING-type domain-containing protein</fullName>
    </recommendedName>
</protein>
<evidence type="ECO:0000256" key="4">
    <source>
        <dbReference type="SAM" id="Phobius"/>
    </source>
</evidence>
<dbReference type="Proteomes" id="UP000494206">
    <property type="component" value="Unassembled WGS sequence"/>
</dbReference>
<dbReference type="PROSITE" id="PS50089">
    <property type="entry name" value="ZF_RING_2"/>
    <property type="match status" value="1"/>
</dbReference>
<name>A0A8S1E944_9PELO</name>
<dbReference type="AlphaFoldDB" id="A0A8S1E944"/>
<keyword evidence="4" id="KW-0472">Membrane</keyword>
<dbReference type="Pfam" id="PF13920">
    <property type="entry name" value="zf-C3HC4_3"/>
    <property type="match status" value="1"/>
</dbReference>
<evidence type="ECO:0000256" key="1">
    <source>
        <dbReference type="ARBA" id="ARBA00022771"/>
    </source>
</evidence>
<dbReference type="InterPro" id="IPR013083">
    <property type="entry name" value="Znf_RING/FYVE/PHD"/>
</dbReference>
<evidence type="ECO:0000313" key="7">
    <source>
        <dbReference type="Proteomes" id="UP000494206"/>
    </source>
</evidence>
<gene>
    <name evidence="6" type="ORF">CBOVIS_LOCUS54</name>
</gene>
<dbReference type="Gene3D" id="3.30.40.10">
    <property type="entry name" value="Zinc/RING finger domain, C3HC4 (zinc finger)"/>
    <property type="match status" value="1"/>
</dbReference>
<keyword evidence="1 3" id="KW-0479">Metal-binding</keyword>
<evidence type="ECO:0000259" key="5">
    <source>
        <dbReference type="PROSITE" id="PS50089"/>
    </source>
</evidence>
<keyword evidence="1 3" id="KW-0863">Zinc-finger</keyword>
<feature type="transmembrane region" description="Helical" evidence="4">
    <location>
        <begin position="37"/>
        <end position="60"/>
    </location>
</feature>
<dbReference type="SUPFAM" id="SSF57850">
    <property type="entry name" value="RING/U-box"/>
    <property type="match status" value="1"/>
</dbReference>
<accession>A0A8S1E944</accession>
<keyword evidence="4" id="KW-0812">Transmembrane</keyword>
<organism evidence="6 7">
    <name type="scientific">Caenorhabditis bovis</name>
    <dbReference type="NCBI Taxonomy" id="2654633"/>
    <lineage>
        <taxon>Eukaryota</taxon>
        <taxon>Metazoa</taxon>
        <taxon>Ecdysozoa</taxon>
        <taxon>Nematoda</taxon>
        <taxon>Chromadorea</taxon>
        <taxon>Rhabditida</taxon>
        <taxon>Rhabditina</taxon>
        <taxon>Rhabditomorpha</taxon>
        <taxon>Rhabditoidea</taxon>
        <taxon>Rhabditidae</taxon>
        <taxon>Peloderinae</taxon>
        <taxon>Caenorhabditis</taxon>
    </lineage>
</organism>
<feature type="transmembrane region" description="Helical" evidence="4">
    <location>
        <begin position="66"/>
        <end position="86"/>
    </location>
</feature>
<feature type="domain" description="RING-type" evidence="5">
    <location>
        <begin position="127"/>
        <end position="167"/>
    </location>
</feature>
<dbReference type="OrthoDB" id="1711136at2759"/>
<evidence type="ECO:0000256" key="3">
    <source>
        <dbReference type="PROSITE-ProRule" id="PRU00175"/>
    </source>
</evidence>
<dbReference type="EMBL" id="CADEPM010000001">
    <property type="protein sequence ID" value="CAB3396511.1"/>
    <property type="molecule type" value="Genomic_DNA"/>
</dbReference>
<keyword evidence="7" id="KW-1185">Reference proteome</keyword>
<comment type="caution">
    <text evidence="6">The sequence shown here is derived from an EMBL/GenBank/DDBJ whole genome shotgun (WGS) entry which is preliminary data.</text>
</comment>
<sequence>MKKLIPFSTLRDRLLTIFSVLYILYIISLSSRPRENFICYVLYTVIPYGVSIVYTAINFFFPQVRWITKIGGILLHPINFILNLVAKIDHRAEPIRRTVEALHRSRNGTASKMSLAEEKLNNERFQCRICQLEEKRVLLRPCNHLCYCERCSKAIQRQQVSRCPICDSFVNSYETIFIS</sequence>
<dbReference type="GO" id="GO:0008270">
    <property type="term" value="F:zinc ion binding"/>
    <property type="evidence" value="ECO:0007669"/>
    <property type="project" value="UniProtKB-KW"/>
</dbReference>
<dbReference type="PANTHER" id="PTHR22696">
    <property type="entry name" value="E3 UBIQUITIN-PROTEIN LIGASE RNF26"/>
    <property type="match status" value="1"/>
</dbReference>
<proteinExistence type="predicted"/>
<reference evidence="6 7" key="1">
    <citation type="submission" date="2020-04" db="EMBL/GenBank/DDBJ databases">
        <authorList>
            <person name="Laetsch R D."/>
            <person name="Stevens L."/>
            <person name="Kumar S."/>
            <person name="Blaxter L. M."/>
        </authorList>
    </citation>
    <scope>NUCLEOTIDE SEQUENCE [LARGE SCALE GENOMIC DNA]</scope>
</reference>
<feature type="transmembrane region" description="Helical" evidence="4">
    <location>
        <begin position="14"/>
        <end position="30"/>
    </location>
</feature>
<keyword evidence="2" id="KW-0862">Zinc</keyword>
<dbReference type="InterPro" id="IPR001841">
    <property type="entry name" value="Znf_RING"/>
</dbReference>
<evidence type="ECO:0000256" key="2">
    <source>
        <dbReference type="ARBA" id="ARBA00022833"/>
    </source>
</evidence>
<keyword evidence="4" id="KW-1133">Transmembrane helix</keyword>
<evidence type="ECO:0000313" key="6">
    <source>
        <dbReference type="EMBL" id="CAB3396511.1"/>
    </source>
</evidence>